<dbReference type="EMBL" id="FRBD01000021">
    <property type="protein sequence ID" value="SHL08131.1"/>
    <property type="molecule type" value="Genomic_DNA"/>
</dbReference>
<dbReference type="Pfam" id="PF19555">
    <property type="entry name" value="DUF6078"/>
    <property type="match status" value="1"/>
</dbReference>
<accession>A0A1M6XQ92</accession>
<dbReference type="AlphaFoldDB" id="A0A1M6XQ92"/>
<dbReference type="RefSeq" id="WP_073210475.1">
    <property type="nucleotide sequence ID" value="NZ_FRBD01000021.1"/>
</dbReference>
<evidence type="ECO:0000313" key="2">
    <source>
        <dbReference type="Proteomes" id="UP000184130"/>
    </source>
</evidence>
<dbReference type="Proteomes" id="UP000184130">
    <property type="component" value="Unassembled WGS sequence"/>
</dbReference>
<gene>
    <name evidence="1" type="ORF">SAMN05216463_12177</name>
</gene>
<dbReference type="OrthoDB" id="1070184at2"/>
<reference evidence="1 2" key="1">
    <citation type="submission" date="2016-11" db="EMBL/GenBank/DDBJ databases">
        <authorList>
            <person name="Jaros S."/>
            <person name="Januszkiewicz K."/>
            <person name="Wedrychowicz H."/>
        </authorList>
    </citation>
    <scope>NUCLEOTIDE SEQUENCE [LARGE SCALE GENOMIC DNA]</scope>
    <source>
        <strain evidence="1 2">KHT3</strain>
    </source>
</reference>
<proteinExistence type="predicted"/>
<evidence type="ECO:0000313" key="1">
    <source>
        <dbReference type="EMBL" id="SHL08131.1"/>
    </source>
</evidence>
<organism evidence="1 2">
    <name type="scientific">Xylanibacter ruminicola</name>
    <name type="common">Prevotella ruminicola</name>
    <dbReference type="NCBI Taxonomy" id="839"/>
    <lineage>
        <taxon>Bacteria</taxon>
        <taxon>Pseudomonadati</taxon>
        <taxon>Bacteroidota</taxon>
        <taxon>Bacteroidia</taxon>
        <taxon>Bacteroidales</taxon>
        <taxon>Prevotellaceae</taxon>
        <taxon>Xylanibacter</taxon>
    </lineage>
</organism>
<dbReference type="InterPro" id="IPR045724">
    <property type="entry name" value="DUF6078"/>
</dbReference>
<name>A0A1M6XQ92_XYLRU</name>
<sequence length="146" mass="16851">MKEIKLNVKDIPSGYALCFNSDCAEKDKCLHYQAKLLKAENCYKGQAVYPVAWQGGKCRCYNEKKLVQKAWGFSQLYRNIPSYMRAEARRSVSSLFGSGNGQYYRAHHGEIMISPKRQEEIMEVLAKYGSIEGIKFDHYVSVWDFD</sequence>
<protein>
    <submittedName>
        <fullName evidence="1">Uncharacterized protein</fullName>
    </submittedName>
</protein>